<reference evidence="2 3" key="1">
    <citation type="submission" date="2020-08" db="EMBL/GenBank/DDBJ databases">
        <title>Genomic Encyclopedia of Type Strains, Phase IV (KMG-IV): sequencing the most valuable type-strain genomes for metagenomic binning, comparative biology and taxonomic classification.</title>
        <authorList>
            <person name="Goeker M."/>
        </authorList>
    </citation>
    <scope>NUCLEOTIDE SEQUENCE [LARGE SCALE GENOMIC DNA]</scope>
    <source>
        <strain evidence="2 3">DSM 27939</strain>
    </source>
</reference>
<sequence>MDWELILKALDTSAQILSVLLTLWVLFRKPGSQQK</sequence>
<keyword evidence="1" id="KW-1133">Transmembrane helix</keyword>
<organism evidence="2 3">
    <name type="scientific">Deinococcus humi</name>
    <dbReference type="NCBI Taxonomy" id="662880"/>
    <lineage>
        <taxon>Bacteria</taxon>
        <taxon>Thermotogati</taxon>
        <taxon>Deinococcota</taxon>
        <taxon>Deinococci</taxon>
        <taxon>Deinococcales</taxon>
        <taxon>Deinococcaceae</taxon>
        <taxon>Deinococcus</taxon>
    </lineage>
</organism>
<protein>
    <recommendedName>
        <fullName evidence="4">Holin</fullName>
    </recommendedName>
</protein>
<proteinExistence type="predicted"/>
<accession>A0A7W8NJA8</accession>
<name>A0A7W8NJA8_9DEIO</name>
<evidence type="ECO:0000256" key="1">
    <source>
        <dbReference type="SAM" id="Phobius"/>
    </source>
</evidence>
<gene>
    <name evidence="2" type="ORF">HNQ08_005068</name>
</gene>
<keyword evidence="3" id="KW-1185">Reference proteome</keyword>
<evidence type="ECO:0000313" key="2">
    <source>
        <dbReference type="EMBL" id="MBB5365942.1"/>
    </source>
</evidence>
<feature type="transmembrane region" description="Helical" evidence="1">
    <location>
        <begin position="6"/>
        <end position="27"/>
    </location>
</feature>
<dbReference type="Proteomes" id="UP000552709">
    <property type="component" value="Unassembled WGS sequence"/>
</dbReference>
<comment type="caution">
    <text evidence="2">The sequence shown here is derived from an EMBL/GenBank/DDBJ whole genome shotgun (WGS) entry which is preliminary data.</text>
</comment>
<dbReference type="EMBL" id="JACHFL010000024">
    <property type="protein sequence ID" value="MBB5365942.1"/>
    <property type="molecule type" value="Genomic_DNA"/>
</dbReference>
<dbReference type="AlphaFoldDB" id="A0A7W8NJA8"/>
<keyword evidence="1" id="KW-0472">Membrane</keyword>
<evidence type="ECO:0000313" key="3">
    <source>
        <dbReference type="Proteomes" id="UP000552709"/>
    </source>
</evidence>
<keyword evidence="1" id="KW-0812">Transmembrane</keyword>
<evidence type="ECO:0008006" key="4">
    <source>
        <dbReference type="Google" id="ProtNLM"/>
    </source>
</evidence>